<comment type="caution">
    <text evidence="9">The sequence shown here is derived from an EMBL/GenBank/DDBJ whole genome shotgun (WGS) entry which is preliminary data.</text>
</comment>
<dbReference type="InterPro" id="IPR004761">
    <property type="entry name" value="Spore_GerAB"/>
</dbReference>
<feature type="transmembrane region" description="Helical" evidence="8">
    <location>
        <begin position="215"/>
        <end position="238"/>
    </location>
</feature>
<keyword evidence="10" id="KW-1185">Reference proteome</keyword>
<dbReference type="PANTHER" id="PTHR34975:SF2">
    <property type="entry name" value="SPORE GERMINATION PROTEIN A2"/>
    <property type="match status" value="1"/>
</dbReference>
<evidence type="ECO:0000256" key="2">
    <source>
        <dbReference type="ARBA" id="ARBA00007998"/>
    </source>
</evidence>
<dbReference type="RefSeq" id="WP_344906685.1">
    <property type="nucleotide sequence ID" value="NZ_BAAAYO010000005.1"/>
</dbReference>
<feature type="transmembrane region" description="Helical" evidence="8">
    <location>
        <begin position="268"/>
        <end position="291"/>
    </location>
</feature>
<feature type="transmembrane region" description="Helical" evidence="8">
    <location>
        <begin position="112"/>
        <end position="133"/>
    </location>
</feature>
<evidence type="ECO:0000313" key="9">
    <source>
        <dbReference type="EMBL" id="MFB9750610.1"/>
    </source>
</evidence>
<feature type="transmembrane region" description="Helical" evidence="8">
    <location>
        <begin position="80"/>
        <end position="100"/>
    </location>
</feature>
<keyword evidence="5 8" id="KW-0812">Transmembrane</keyword>
<sequence length="367" mass="40997">MNRGQISVWQMALLLFQMVLGSSILLMPSITTRLSGRDMWMTPIVVIGVGYLAVWLAWRLHRLSPDGTFHTLLENVFGKMVGKTLGLLFIVFQLHILSFVVRDYGEFIVLNFFFKTPVVVVIGMMLALCVWALRAGIEVLARIGQLFVPLITFITILIFALLIPELDPGKVMPLLERGFEPVFKGSLVVGGWFCQLFLMVYLLPNVKDSRTALKWGMWAATGIGAVMLVTNLALLMLLGESTSHYVYPVYTAARYIAIADFFEHVESMIMMVWVLGEFIKIGIHLYAVSIGLAQCLQLKKTDALIVPLGLLLLLFSFRLVPGFQTLAVFVSTTGTIYILTGYLLFPLFVYAGTRVRKAMGGRVRLGD</sequence>
<dbReference type="PANTHER" id="PTHR34975">
    <property type="entry name" value="SPORE GERMINATION PROTEIN A2"/>
    <property type="match status" value="1"/>
</dbReference>
<comment type="similarity">
    <text evidence="2">Belongs to the amino acid-polyamine-organocation (APC) superfamily. Spore germination protein (SGP) (TC 2.A.3.9) family.</text>
</comment>
<evidence type="ECO:0000256" key="6">
    <source>
        <dbReference type="ARBA" id="ARBA00022989"/>
    </source>
</evidence>
<keyword evidence="3" id="KW-0813">Transport</keyword>
<evidence type="ECO:0000256" key="4">
    <source>
        <dbReference type="ARBA" id="ARBA00022544"/>
    </source>
</evidence>
<evidence type="ECO:0000256" key="1">
    <source>
        <dbReference type="ARBA" id="ARBA00004141"/>
    </source>
</evidence>
<gene>
    <name evidence="9" type="ORF">ACFFNY_03410</name>
</gene>
<evidence type="ECO:0000313" key="10">
    <source>
        <dbReference type="Proteomes" id="UP001589619"/>
    </source>
</evidence>
<reference evidence="9 10" key="1">
    <citation type="submission" date="2024-09" db="EMBL/GenBank/DDBJ databases">
        <authorList>
            <person name="Sun Q."/>
            <person name="Mori K."/>
        </authorList>
    </citation>
    <scope>NUCLEOTIDE SEQUENCE [LARGE SCALE GENOMIC DNA]</scope>
    <source>
        <strain evidence="9 10">JCM 12520</strain>
    </source>
</reference>
<keyword evidence="6 8" id="KW-1133">Transmembrane helix</keyword>
<feature type="transmembrane region" description="Helical" evidence="8">
    <location>
        <begin position="39"/>
        <end position="60"/>
    </location>
</feature>
<evidence type="ECO:0000256" key="3">
    <source>
        <dbReference type="ARBA" id="ARBA00022448"/>
    </source>
</evidence>
<feature type="transmembrane region" description="Helical" evidence="8">
    <location>
        <begin position="326"/>
        <end position="352"/>
    </location>
</feature>
<accession>A0ABV5VQQ7</accession>
<keyword evidence="7 8" id="KW-0472">Membrane</keyword>
<name>A0ABV5VQQ7_9BACL</name>
<evidence type="ECO:0000256" key="5">
    <source>
        <dbReference type="ARBA" id="ARBA00022692"/>
    </source>
</evidence>
<comment type="subcellular location">
    <subcellularLocation>
        <location evidence="1">Membrane</location>
        <topology evidence="1">Multi-pass membrane protein</topology>
    </subcellularLocation>
</comment>
<evidence type="ECO:0000256" key="8">
    <source>
        <dbReference type="SAM" id="Phobius"/>
    </source>
</evidence>
<organism evidence="9 10">
    <name type="scientific">Paenibacillus hodogayensis</name>
    <dbReference type="NCBI Taxonomy" id="279208"/>
    <lineage>
        <taxon>Bacteria</taxon>
        <taxon>Bacillati</taxon>
        <taxon>Bacillota</taxon>
        <taxon>Bacilli</taxon>
        <taxon>Bacillales</taxon>
        <taxon>Paenibacillaceae</taxon>
        <taxon>Paenibacillus</taxon>
    </lineage>
</organism>
<dbReference type="Proteomes" id="UP001589619">
    <property type="component" value="Unassembled WGS sequence"/>
</dbReference>
<feature type="transmembrane region" description="Helical" evidence="8">
    <location>
        <begin position="6"/>
        <end position="27"/>
    </location>
</feature>
<dbReference type="Pfam" id="PF03845">
    <property type="entry name" value="Spore_permease"/>
    <property type="match status" value="1"/>
</dbReference>
<feature type="transmembrane region" description="Helical" evidence="8">
    <location>
        <begin position="303"/>
        <end position="320"/>
    </location>
</feature>
<evidence type="ECO:0000256" key="7">
    <source>
        <dbReference type="ARBA" id="ARBA00023136"/>
    </source>
</evidence>
<feature type="transmembrane region" description="Helical" evidence="8">
    <location>
        <begin position="139"/>
        <end position="162"/>
    </location>
</feature>
<feature type="transmembrane region" description="Helical" evidence="8">
    <location>
        <begin position="182"/>
        <end position="203"/>
    </location>
</feature>
<proteinExistence type="inferred from homology"/>
<keyword evidence="4" id="KW-0309">Germination</keyword>
<dbReference type="EMBL" id="JBHMAG010000003">
    <property type="protein sequence ID" value="MFB9750610.1"/>
    <property type="molecule type" value="Genomic_DNA"/>
</dbReference>
<dbReference type="NCBIfam" id="TIGR00912">
    <property type="entry name" value="2A0309"/>
    <property type="match status" value="1"/>
</dbReference>
<protein>
    <submittedName>
        <fullName evidence="9">Endospore germination permease</fullName>
    </submittedName>
</protein>